<dbReference type="InterPro" id="IPR001387">
    <property type="entry name" value="Cro/C1-type_HTH"/>
</dbReference>
<dbReference type="RefSeq" id="WP_359205722.1">
    <property type="nucleotide sequence ID" value="NZ_JBEZAM010000008.1"/>
</dbReference>
<dbReference type="EMBL" id="JBEZAM010000008">
    <property type="protein sequence ID" value="MEU7293368.1"/>
    <property type="molecule type" value="Genomic_DNA"/>
</dbReference>
<evidence type="ECO:0000313" key="2">
    <source>
        <dbReference type="EMBL" id="MEU7293368.1"/>
    </source>
</evidence>
<dbReference type="Proteomes" id="UP001551210">
    <property type="component" value="Unassembled WGS sequence"/>
</dbReference>
<dbReference type="Gene3D" id="1.10.260.40">
    <property type="entry name" value="lambda repressor-like DNA-binding domains"/>
    <property type="match status" value="1"/>
</dbReference>
<accession>A0ABV3CT44</accession>
<comment type="caution">
    <text evidence="2">The sequence shown here is derived from an EMBL/GenBank/DDBJ whole genome shotgun (WGS) entry which is preliminary data.</text>
</comment>
<evidence type="ECO:0000259" key="1">
    <source>
        <dbReference type="PROSITE" id="PS50943"/>
    </source>
</evidence>
<evidence type="ECO:0000313" key="3">
    <source>
        <dbReference type="Proteomes" id="UP001551210"/>
    </source>
</evidence>
<dbReference type="InterPro" id="IPR010982">
    <property type="entry name" value="Lambda_DNA-bd_dom_sf"/>
</dbReference>
<feature type="domain" description="HTH cro/C1-type" evidence="1">
    <location>
        <begin position="29"/>
        <end position="75"/>
    </location>
</feature>
<dbReference type="Pfam" id="PF01381">
    <property type="entry name" value="HTH_3"/>
    <property type="match status" value="1"/>
</dbReference>
<keyword evidence="3" id="KW-1185">Reference proteome</keyword>
<proteinExistence type="predicted"/>
<dbReference type="SMART" id="SM00530">
    <property type="entry name" value="HTH_XRE"/>
    <property type="match status" value="1"/>
</dbReference>
<dbReference type="SUPFAM" id="SSF47413">
    <property type="entry name" value="lambda repressor-like DNA-binding domains"/>
    <property type="match status" value="1"/>
</dbReference>
<name>A0ABV3CT44_STREX</name>
<protein>
    <submittedName>
        <fullName evidence="2">Helix-turn-helix domain-containing protein</fullName>
    </submittedName>
</protein>
<reference evidence="2 3" key="1">
    <citation type="submission" date="2024-06" db="EMBL/GenBank/DDBJ databases">
        <title>The Natural Products Discovery Center: Release of the First 8490 Sequenced Strains for Exploring Actinobacteria Biosynthetic Diversity.</title>
        <authorList>
            <person name="Kalkreuter E."/>
            <person name="Kautsar S.A."/>
            <person name="Yang D."/>
            <person name="Bader C.D."/>
            <person name="Teijaro C.N."/>
            <person name="Fluegel L."/>
            <person name="Davis C.M."/>
            <person name="Simpson J.R."/>
            <person name="Lauterbach L."/>
            <person name="Steele A.D."/>
            <person name="Gui C."/>
            <person name="Meng S."/>
            <person name="Li G."/>
            <person name="Viehrig K."/>
            <person name="Ye F."/>
            <person name="Su P."/>
            <person name="Kiefer A.F."/>
            <person name="Nichols A."/>
            <person name="Cepeda A.J."/>
            <person name="Yan W."/>
            <person name="Fan B."/>
            <person name="Jiang Y."/>
            <person name="Adhikari A."/>
            <person name="Zheng C.-J."/>
            <person name="Schuster L."/>
            <person name="Cowan T.M."/>
            <person name="Smanski M.J."/>
            <person name="Chevrette M.G."/>
            <person name="De Carvalho L.P.S."/>
            <person name="Shen B."/>
        </authorList>
    </citation>
    <scope>NUCLEOTIDE SEQUENCE [LARGE SCALE GENOMIC DNA]</scope>
    <source>
        <strain evidence="2 3">NPDC045705</strain>
    </source>
</reference>
<dbReference type="PROSITE" id="PS50943">
    <property type="entry name" value="HTH_CROC1"/>
    <property type="match status" value="1"/>
</dbReference>
<organism evidence="2 3">
    <name type="scientific">Streptomyces exfoliatus</name>
    <name type="common">Streptomyces hydrogenans</name>
    <dbReference type="NCBI Taxonomy" id="1905"/>
    <lineage>
        <taxon>Bacteria</taxon>
        <taxon>Bacillati</taxon>
        <taxon>Actinomycetota</taxon>
        <taxon>Actinomycetes</taxon>
        <taxon>Kitasatosporales</taxon>
        <taxon>Streptomycetaceae</taxon>
        <taxon>Streptomyces</taxon>
    </lineage>
</organism>
<gene>
    <name evidence="2" type="ORF">AB0A76_09210</name>
</gene>
<sequence length="95" mass="10027">MSTPVLLYRLVSPELLRTLMRRTGTGEALSVRSLAARSGVGRGTIGNLLTGEQESVPEESARKIAAVIGVDLLILWVPMQRAELGAASPDLAVTA</sequence>